<evidence type="ECO:0000313" key="1">
    <source>
        <dbReference type="EMBL" id="KAJ7668886.1"/>
    </source>
</evidence>
<reference evidence="1" key="1">
    <citation type="submission" date="2023-03" db="EMBL/GenBank/DDBJ databases">
        <title>Massive genome expansion in bonnet fungi (Mycena s.s.) driven by repeated elements and novel gene families across ecological guilds.</title>
        <authorList>
            <consortium name="Lawrence Berkeley National Laboratory"/>
            <person name="Harder C.B."/>
            <person name="Miyauchi S."/>
            <person name="Viragh M."/>
            <person name="Kuo A."/>
            <person name="Thoen E."/>
            <person name="Andreopoulos B."/>
            <person name="Lu D."/>
            <person name="Skrede I."/>
            <person name="Drula E."/>
            <person name="Henrissat B."/>
            <person name="Morin E."/>
            <person name="Kohler A."/>
            <person name="Barry K."/>
            <person name="LaButti K."/>
            <person name="Morin E."/>
            <person name="Salamov A."/>
            <person name="Lipzen A."/>
            <person name="Mereny Z."/>
            <person name="Hegedus B."/>
            <person name="Baldrian P."/>
            <person name="Stursova M."/>
            <person name="Weitz H."/>
            <person name="Taylor A."/>
            <person name="Grigoriev I.V."/>
            <person name="Nagy L.G."/>
            <person name="Martin F."/>
            <person name="Kauserud H."/>
        </authorList>
    </citation>
    <scope>NUCLEOTIDE SEQUENCE</scope>
    <source>
        <strain evidence="1">CBHHK067</strain>
    </source>
</reference>
<protein>
    <submittedName>
        <fullName evidence="1">Uncharacterized protein</fullName>
    </submittedName>
</protein>
<proteinExistence type="predicted"/>
<gene>
    <name evidence="1" type="ORF">B0H17DRAFT_1209858</name>
</gene>
<comment type="caution">
    <text evidence="1">The sequence shown here is derived from an EMBL/GenBank/DDBJ whole genome shotgun (WGS) entry which is preliminary data.</text>
</comment>
<organism evidence="1 2">
    <name type="scientific">Mycena rosella</name>
    <name type="common">Pink bonnet</name>
    <name type="synonym">Agaricus rosellus</name>
    <dbReference type="NCBI Taxonomy" id="1033263"/>
    <lineage>
        <taxon>Eukaryota</taxon>
        <taxon>Fungi</taxon>
        <taxon>Dikarya</taxon>
        <taxon>Basidiomycota</taxon>
        <taxon>Agaricomycotina</taxon>
        <taxon>Agaricomycetes</taxon>
        <taxon>Agaricomycetidae</taxon>
        <taxon>Agaricales</taxon>
        <taxon>Marasmiineae</taxon>
        <taxon>Mycenaceae</taxon>
        <taxon>Mycena</taxon>
    </lineage>
</organism>
<dbReference type="EMBL" id="JARKIE010000192">
    <property type="protein sequence ID" value="KAJ7668886.1"/>
    <property type="molecule type" value="Genomic_DNA"/>
</dbReference>
<dbReference type="AlphaFoldDB" id="A0AAD7D193"/>
<accession>A0AAD7D193</accession>
<name>A0AAD7D193_MYCRO</name>
<sequence length="256" mass="27974">MCTPLNAVTEPLTQGSIREFPEEGQALAQRARAASRIPEAQVSVNPLSGCSSTTPASLGCYLLRASPHRSCARHLFRPDGHHHPVVPADPLDASLEWLRRTTLQQNPLVPRVLYCARGSSMPLPLPLTPTAKPQRRRRRPRAGTLVSHWAVRAGIAVLPIAPSTGPQLAPRRCEVRSAAAALAVEVSPRVVRVLARRERLDVAVHRATDRQTTLRIRGVLTGLIVPRPRPTDRFRPRARVLEGLHAADKIPLGAPI</sequence>
<evidence type="ECO:0000313" key="2">
    <source>
        <dbReference type="Proteomes" id="UP001221757"/>
    </source>
</evidence>
<dbReference type="Proteomes" id="UP001221757">
    <property type="component" value="Unassembled WGS sequence"/>
</dbReference>
<keyword evidence="2" id="KW-1185">Reference proteome</keyword>